<proteinExistence type="predicted"/>
<protein>
    <submittedName>
        <fullName evidence="1">Uncharacterized protein</fullName>
    </submittedName>
</protein>
<accession>A0AAE1J185</accession>
<dbReference type="Proteomes" id="UP001293593">
    <property type="component" value="Unassembled WGS sequence"/>
</dbReference>
<comment type="caution">
    <text evidence="1">The sequence shown here is derived from an EMBL/GenBank/DDBJ whole genome shotgun (WGS) entry which is preliminary data.</text>
</comment>
<organism evidence="1 2">
    <name type="scientific">Acacia crassicarpa</name>
    <name type="common">northern wattle</name>
    <dbReference type="NCBI Taxonomy" id="499986"/>
    <lineage>
        <taxon>Eukaryota</taxon>
        <taxon>Viridiplantae</taxon>
        <taxon>Streptophyta</taxon>
        <taxon>Embryophyta</taxon>
        <taxon>Tracheophyta</taxon>
        <taxon>Spermatophyta</taxon>
        <taxon>Magnoliopsida</taxon>
        <taxon>eudicotyledons</taxon>
        <taxon>Gunneridae</taxon>
        <taxon>Pentapetalae</taxon>
        <taxon>rosids</taxon>
        <taxon>fabids</taxon>
        <taxon>Fabales</taxon>
        <taxon>Fabaceae</taxon>
        <taxon>Caesalpinioideae</taxon>
        <taxon>mimosoid clade</taxon>
        <taxon>Acacieae</taxon>
        <taxon>Acacia</taxon>
    </lineage>
</organism>
<evidence type="ECO:0000313" key="2">
    <source>
        <dbReference type="Proteomes" id="UP001293593"/>
    </source>
</evidence>
<dbReference type="EMBL" id="JAWXYG010000010">
    <property type="protein sequence ID" value="KAK4261153.1"/>
    <property type="molecule type" value="Genomic_DNA"/>
</dbReference>
<name>A0AAE1J185_9FABA</name>
<evidence type="ECO:0000313" key="1">
    <source>
        <dbReference type="EMBL" id="KAK4261153.1"/>
    </source>
</evidence>
<keyword evidence="2" id="KW-1185">Reference proteome</keyword>
<dbReference type="AlphaFoldDB" id="A0AAE1J185"/>
<reference evidence="1" key="1">
    <citation type="submission" date="2023-10" db="EMBL/GenBank/DDBJ databases">
        <title>Chromosome-level genome of the transformable northern wattle, Acacia crassicarpa.</title>
        <authorList>
            <person name="Massaro I."/>
            <person name="Sinha N.R."/>
            <person name="Poethig S."/>
            <person name="Leichty A.R."/>
        </authorList>
    </citation>
    <scope>NUCLEOTIDE SEQUENCE</scope>
    <source>
        <strain evidence="1">Acra3RX</strain>
        <tissue evidence="1">Leaf</tissue>
    </source>
</reference>
<gene>
    <name evidence="1" type="ORF">QN277_004194</name>
</gene>
<sequence length="78" mass="8417">MPFLLPSPCGSKQLNLDAFSASGDEISSLIRVEDDKNIITSSVLVDASKSPRSVCNSLLFADLSWSSFSARITSRSYS</sequence>